<sequence>MSEVKGARCFVLLEWRIEFRSPWREIVKAVRPAPGSVASGTVLRAWTAGRTLNGRLLKPLML</sequence>
<proteinExistence type="predicted"/>
<comment type="caution">
    <text evidence="1">The sequence shown here is derived from an EMBL/GenBank/DDBJ whole genome shotgun (WGS) entry which is preliminary data.</text>
</comment>
<organism evidence="1 2">
    <name type="scientific">Roseicella aerolata</name>
    <dbReference type="NCBI Taxonomy" id="2883479"/>
    <lineage>
        <taxon>Bacteria</taxon>
        <taxon>Pseudomonadati</taxon>
        <taxon>Pseudomonadota</taxon>
        <taxon>Alphaproteobacteria</taxon>
        <taxon>Acetobacterales</taxon>
        <taxon>Roseomonadaceae</taxon>
        <taxon>Roseicella</taxon>
    </lineage>
</organism>
<reference evidence="1" key="1">
    <citation type="submission" date="2021-10" db="EMBL/GenBank/DDBJ databases">
        <title>Roseicella aerolatum sp. nov., isolated from aerosols of e-waste dismantling site.</title>
        <authorList>
            <person name="Qin T."/>
        </authorList>
    </citation>
    <scope>NUCLEOTIDE SEQUENCE</scope>
    <source>
        <strain evidence="1">GB24</strain>
    </source>
</reference>
<evidence type="ECO:0000313" key="2">
    <source>
        <dbReference type="Proteomes" id="UP001139311"/>
    </source>
</evidence>
<evidence type="ECO:0000313" key="1">
    <source>
        <dbReference type="EMBL" id="MCB4820250.1"/>
    </source>
</evidence>
<dbReference type="Proteomes" id="UP001139311">
    <property type="component" value="Unassembled WGS sequence"/>
</dbReference>
<protein>
    <submittedName>
        <fullName evidence="1">Uncharacterized protein</fullName>
    </submittedName>
</protein>
<gene>
    <name evidence="1" type="ORF">LHA35_00715</name>
</gene>
<name>A0A9X1IBZ5_9PROT</name>
<accession>A0A9X1IBZ5</accession>
<dbReference type="AlphaFoldDB" id="A0A9X1IBZ5"/>
<dbReference type="RefSeq" id="WP_226603208.1">
    <property type="nucleotide sequence ID" value="NZ_JAJAQI010000001.1"/>
</dbReference>
<dbReference type="EMBL" id="JAJAQI010000001">
    <property type="protein sequence ID" value="MCB4820250.1"/>
    <property type="molecule type" value="Genomic_DNA"/>
</dbReference>
<keyword evidence="2" id="KW-1185">Reference proteome</keyword>